<protein>
    <submittedName>
        <fullName evidence="4">Probable NADH-ubiquinone oxidoreductase</fullName>
    </submittedName>
</protein>
<feature type="transmembrane region" description="Helical" evidence="1">
    <location>
        <begin position="441"/>
        <end position="461"/>
    </location>
</feature>
<dbReference type="Gene3D" id="3.40.50.720">
    <property type="entry name" value="NAD(P)-binding Rossmann-like Domain"/>
    <property type="match status" value="1"/>
</dbReference>
<feature type="transmembrane region" description="Helical" evidence="1">
    <location>
        <begin position="342"/>
        <end position="362"/>
    </location>
</feature>
<dbReference type="Pfam" id="PF01370">
    <property type="entry name" value="Epimerase"/>
    <property type="match status" value="1"/>
</dbReference>
<dbReference type="PANTHER" id="PTHR12126:SF11">
    <property type="entry name" value="NADH DEHYDROGENASE [UBIQUINONE] 1 ALPHA SUBCOMPLEX SUBUNIT 9, MITOCHONDRIAL"/>
    <property type="match status" value="1"/>
</dbReference>
<dbReference type="EMBL" id="ABCS01000006">
    <property type="protein sequence ID" value="EDM80972.1"/>
    <property type="molecule type" value="Genomic_DNA"/>
</dbReference>
<dbReference type="InterPro" id="IPR036291">
    <property type="entry name" value="NAD(P)-bd_dom_sf"/>
</dbReference>
<evidence type="ECO:0000259" key="2">
    <source>
        <dbReference type="Pfam" id="PF01370"/>
    </source>
</evidence>
<dbReference type="InterPro" id="IPR003675">
    <property type="entry name" value="Rce1/LyrA-like_dom"/>
</dbReference>
<dbReference type="STRING" id="391625.PPSIR1_25371"/>
<dbReference type="InterPro" id="IPR001509">
    <property type="entry name" value="Epimerase_deHydtase"/>
</dbReference>
<dbReference type="OrthoDB" id="9804595at2"/>
<keyword evidence="1" id="KW-0472">Membrane</keyword>
<feature type="domain" description="NAD-dependent epimerase/dehydratase" evidence="2">
    <location>
        <begin position="4"/>
        <end position="209"/>
    </location>
</feature>
<feature type="transmembrane region" description="Helical" evidence="1">
    <location>
        <begin position="482"/>
        <end position="501"/>
    </location>
</feature>
<feature type="transmembrane region" description="Helical" evidence="1">
    <location>
        <begin position="374"/>
        <end position="392"/>
    </location>
</feature>
<dbReference type="AlphaFoldDB" id="A6FZ88"/>
<dbReference type="CDD" id="cd05271">
    <property type="entry name" value="NDUFA9_like_SDR_a"/>
    <property type="match status" value="1"/>
</dbReference>
<dbReference type="GO" id="GO:0080120">
    <property type="term" value="P:CAAX-box protein maturation"/>
    <property type="evidence" value="ECO:0007669"/>
    <property type="project" value="UniProtKB-ARBA"/>
</dbReference>
<reference evidence="4 5" key="1">
    <citation type="submission" date="2007-06" db="EMBL/GenBank/DDBJ databases">
        <authorList>
            <person name="Shimkets L."/>
            <person name="Ferriera S."/>
            <person name="Johnson J."/>
            <person name="Kravitz S."/>
            <person name="Beeson K."/>
            <person name="Sutton G."/>
            <person name="Rogers Y.-H."/>
            <person name="Friedman R."/>
            <person name="Frazier M."/>
            <person name="Venter J.C."/>
        </authorList>
    </citation>
    <scope>NUCLEOTIDE SEQUENCE [LARGE SCALE GENOMIC DNA]</scope>
    <source>
        <strain evidence="4 5">SIR-1</strain>
    </source>
</reference>
<sequence length="554" mass="58221">MLTVAVAGGSGFIGRHVVDHLRAQGCRVVVLARGLRGLEGEGVELRRVDFAGPWSEQGASLLAGCDAVVNLVGIKRAGRGSGLSFEAAHVELPKALAEAARREGIERFVHVSVAGARRHPRSTYLDTKARGEAAVREGFPAATILRPGVVYGRGDDMLRNLADSVRAAPVFPAPRRPRSATGTGTGTWAELCPVAVEDVAEAVWRAVEGRGQGQVLDVVGPRTTLPRLVDRVASAPALGVRCWTAPVPAWAQRPAARLMEALFADPLITRSQLELLSEGIAGDPEPARAALGVEPRELDAAAVDSALEGVRWRLPSVRLVPDGAARAELAASLGGARKPSRLAVSIFALVAVLTLLAGPWAIESIWLRMAAAEVALTALALALLPVDWRALLRPTVPRLAWGVGAGLVMWAGAWGVARALAEVAPGLWSESASLYAWTGELPLAATLPLLAVIVAGEEVVWRGALGLGLMAALEPDRTAARTWLAWLAAGLSAALFTLAHLTTGPPLLALAATLAGFAWTWLAIRTRSLFAPLICHLLWDATLLWLTPLSQGGA</sequence>
<name>A6FZ88_9BACT</name>
<organism evidence="4 5">
    <name type="scientific">Plesiocystis pacifica SIR-1</name>
    <dbReference type="NCBI Taxonomy" id="391625"/>
    <lineage>
        <taxon>Bacteria</taxon>
        <taxon>Pseudomonadati</taxon>
        <taxon>Myxococcota</taxon>
        <taxon>Polyangia</taxon>
        <taxon>Nannocystales</taxon>
        <taxon>Nannocystaceae</taxon>
        <taxon>Plesiocystis</taxon>
    </lineage>
</organism>
<dbReference type="SUPFAM" id="SSF51735">
    <property type="entry name" value="NAD(P)-binding Rossmann-fold domains"/>
    <property type="match status" value="1"/>
</dbReference>
<dbReference type="RefSeq" id="WP_006969787.1">
    <property type="nucleotide sequence ID" value="NZ_ABCS01000006.1"/>
</dbReference>
<evidence type="ECO:0000259" key="3">
    <source>
        <dbReference type="Pfam" id="PF02517"/>
    </source>
</evidence>
<dbReference type="InterPro" id="IPR051207">
    <property type="entry name" value="ComplexI_NDUFA9_subunit"/>
</dbReference>
<feature type="transmembrane region" description="Helical" evidence="1">
    <location>
        <begin position="399"/>
        <end position="421"/>
    </location>
</feature>
<keyword evidence="1" id="KW-1133">Transmembrane helix</keyword>
<evidence type="ECO:0000313" key="4">
    <source>
        <dbReference type="EMBL" id="EDM80972.1"/>
    </source>
</evidence>
<dbReference type="GO" id="GO:0044877">
    <property type="term" value="F:protein-containing complex binding"/>
    <property type="evidence" value="ECO:0007669"/>
    <property type="project" value="TreeGrafter"/>
</dbReference>
<evidence type="ECO:0000313" key="5">
    <source>
        <dbReference type="Proteomes" id="UP000005801"/>
    </source>
</evidence>
<accession>A6FZ88</accession>
<feature type="transmembrane region" description="Helical" evidence="1">
    <location>
        <begin position="507"/>
        <end position="524"/>
    </location>
</feature>
<keyword evidence="4" id="KW-0830">Ubiquinone</keyword>
<dbReference type="eggNOG" id="COG0702">
    <property type="taxonomic scope" value="Bacteria"/>
</dbReference>
<feature type="domain" description="CAAX prenyl protease 2/Lysostaphin resistance protein A-like" evidence="3">
    <location>
        <begin position="443"/>
        <end position="541"/>
    </location>
</feature>
<proteinExistence type="predicted"/>
<dbReference type="GO" id="GO:0004175">
    <property type="term" value="F:endopeptidase activity"/>
    <property type="evidence" value="ECO:0007669"/>
    <property type="project" value="UniProtKB-ARBA"/>
</dbReference>
<dbReference type="Proteomes" id="UP000005801">
    <property type="component" value="Unassembled WGS sequence"/>
</dbReference>
<dbReference type="Pfam" id="PF02517">
    <property type="entry name" value="Rce1-like"/>
    <property type="match status" value="1"/>
</dbReference>
<keyword evidence="5" id="KW-1185">Reference proteome</keyword>
<comment type="caution">
    <text evidence="4">The sequence shown here is derived from an EMBL/GenBank/DDBJ whole genome shotgun (WGS) entry which is preliminary data.</text>
</comment>
<keyword evidence="1" id="KW-0812">Transmembrane</keyword>
<dbReference type="PANTHER" id="PTHR12126">
    <property type="entry name" value="NADH-UBIQUINONE OXIDOREDUCTASE 39 KDA SUBUNIT-RELATED"/>
    <property type="match status" value="1"/>
</dbReference>
<evidence type="ECO:0000256" key="1">
    <source>
        <dbReference type="SAM" id="Phobius"/>
    </source>
</evidence>
<gene>
    <name evidence="4" type="ORF">PPSIR1_25371</name>
</gene>